<keyword evidence="1" id="KW-0812">Transmembrane</keyword>
<evidence type="ECO:0000256" key="1">
    <source>
        <dbReference type="SAM" id="Phobius"/>
    </source>
</evidence>
<organism evidence="2 3">
    <name type="scientific">Sphingomonas daechungensis</name>
    <dbReference type="NCBI Taxonomy" id="1176646"/>
    <lineage>
        <taxon>Bacteria</taxon>
        <taxon>Pseudomonadati</taxon>
        <taxon>Pseudomonadota</taxon>
        <taxon>Alphaproteobacteria</taxon>
        <taxon>Sphingomonadales</taxon>
        <taxon>Sphingomonadaceae</taxon>
        <taxon>Sphingomonas</taxon>
    </lineage>
</organism>
<keyword evidence="3" id="KW-1185">Reference proteome</keyword>
<proteinExistence type="predicted"/>
<evidence type="ECO:0000313" key="2">
    <source>
        <dbReference type="EMBL" id="QNP43681.1"/>
    </source>
</evidence>
<reference evidence="2 3" key="1">
    <citation type="submission" date="2020-08" db="EMBL/GenBank/DDBJ databases">
        <title>Genome sequence of Sphingomonas daechungensis KACC 18115T.</title>
        <authorList>
            <person name="Hyun D.-W."/>
            <person name="Bae J.-W."/>
        </authorList>
    </citation>
    <scope>NUCLEOTIDE SEQUENCE [LARGE SCALE GENOMIC DNA]</scope>
    <source>
        <strain evidence="2 3">KACC 18115</strain>
    </source>
</reference>
<name>A0ABX6T2H5_9SPHN</name>
<dbReference type="Proteomes" id="UP000516134">
    <property type="component" value="Chromosome"/>
</dbReference>
<dbReference type="RefSeq" id="WP_187715106.1">
    <property type="nucleotide sequence ID" value="NZ_BAABJC010000001.1"/>
</dbReference>
<sequence length="149" mass="15955">MLKPIAIATAVSGTLDILFAMILTVFFGREIGNMLRYVASGPFPAAVDMGAAGAILGLLVHFSLMAIMAVSLMLFLRSRPPILATPYRTGIAFGVITYFIMNWLVVPLRFGTPLPPKALSIATQLFAHVVLVGIPMSLVAARALKPRSE</sequence>
<gene>
    <name evidence="2" type="ORF">H9L15_03035</name>
</gene>
<feature type="transmembrane region" description="Helical" evidence="1">
    <location>
        <begin position="7"/>
        <end position="29"/>
    </location>
</feature>
<protein>
    <recommendedName>
        <fullName evidence="4">DUF1440 domain-containing protein</fullName>
    </recommendedName>
</protein>
<feature type="transmembrane region" description="Helical" evidence="1">
    <location>
        <begin position="87"/>
        <end position="105"/>
    </location>
</feature>
<dbReference type="EMBL" id="CP060780">
    <property type="protein sequence ID" value="QNP43681.1"/>
    <property type="molecule type" value="Genomic_DNA"/>
</dbReference>
<feature type="transmembrane region" description="Helical" evidence="1">
    <location>
        <begin position="125"/>
        <end position="144"/>
    </location>
</feature>
<evidence type="ECO:0000313" key="3">
    <source>
        <dbReference type="Proteomes" id="UP000516134"/>
    </source>
</evidence>
<evidence type="ECO:0008006" key="4">
    <source>
        <dbReference type="Google" id="ProtNLM"/>
    </source>
</evidence>
<accession>A0ABX6T2H5</accession>
<feature type="transmembrane region" description="Helical" evidence="1">
    <location>
        <begin position="49"/>
        <end position="75"/>
    </location>
</feature>
<keyword evidence="1" id="KW-0472">Membrane</keyword>
<keyword evidence="1" id="KW-1133">Transmembrane helix</keyword>